<accession>A0A409XBZ1</accession>
<proteinExistence type="predicted"/>
<comment type="caution">
    <text evidence="1">The sequence shown here is derived from an EMBL/GenBank/DDBJ whole genome shotgun (WGS) entry which is preliminary data.</text>
</comment>
<evidence type="ECO:0000313" key="1">
    <source>
        <dbReference type="EMBL" id="PPQ88318.1"/>
    </source>
</evidence>
<dbReference type="Proteomes" id="UP000283269">
    <property type="component" value="Unassembled WGS sequence"/>
</dbReference>
<organism evidence="1 2">
    <name type="scientific">Psilocybe cyanescens</name>
    <dbReference type="NCBI Taxonomy" id="93625"/>
    <lineage>
        <taxon>Eukaryota</taxon>
        <taxon>Fungi</taxon>
        <taxon>Dikarya</taxon>
        <taxon>Basidiomycota</taxon>
        <taxon>Agaricomycotina</taxon>
        <taxon>Agaricomycetes</taxon>
        <taxon>Agaricomycetidae</taxon>
        <taxon>Agaricales</taxon>
        <taxon>Agaricineae</taxon>
        <taxon>Strophariaceae</taxon>
        <taxon>Psilocybe</taxon>
    </lineage>
</organism>
<keyword evidence="2" id="KW-1185">Reference proteome</keyword>
<evidence type="ECO:0000313" key="2">
    <source>
        <dbReference type="Proteomes" id="UP000283269"/>
    </source>
</evidence>
<sequence>MANIPSIHGQPSTRKSSKLSVRCCDSLSIGSEERTEVRSERHRFDYEREAMHRNESLRYFRVEKDVYTGEWELHRGSRIGNMFVSSAGISESVASNSNTSFQNGQRLTFVHIHNLIEEPLHYPRHRAETSLSMPSFSIIMGCDGRSAGPNSLEASVYPSPYSFLTSASA</sequence>
<name>A0A409XBZ1_PSICY</name>
<reference evidence="1 2" key="1">
    <citation type="journal article" date="2018" name="Evol. Lett.">
        <title>Horizontal gene cluster transfer increased hallucinogenic mushroom diversity.</title>
        <authorList>
            <person name="Reynolds H.T."/>
            <person name="Vijayakumar V."/>
            <person name="Gluck-Thaler E."/>
            <person name="Korotkin H.B."/>
            <person name="Matheny P.B."/>
            <person name="Slot J.C."/>
        </authorList>
    </citation>
    <scope>NUCLEOTIDE SEQUENCE [LARGE SCALE GENOMIC DNA]</scope>
    <source>
        <strain evidence="1 2">2631</strain>
    </source>
</reference>
<dbReference type="InParanoid" id="A0A409XBZ1"/>
<dbReference type="AlphaFoldDB" id="A0A409XBZ1"/>
<protein>
    <submittedName>
        <fullName evidence="1">Uncharacterized protein</fullName>
    </submittedName>
</protein>
<gene>
    <name evidence="1" type="ORF">CVT25_012437</name>
</gene>
<dbReference type="EMBL" id="NHYD01002102">
    <property type="protein sequence ID" value="PPQ88318.1"/>
    <property type="molecule type" value="Genomic_DNA"/>
</dbReference>